<dbReference type="AlphaFoldDB" id="F6D1W8"/>
<protein>
    <recommendedName>
        <fullName evidence="3">KEOPS complex Pcc1-like subunit</fullName>
    </recommendedName>
</protein>
<dbReference type="NCBIfam" id="NF011470">
    <property type="entry name" value="PRK14887.1"/>
    <property type="match status" value="1"/>
</dbReference>
<sequence length="80" mass="9128">MKINARITFKYKTSDNAKTAFKSLKPDNIGFIDSYKDNNCFICNLNGDSVGTVLATADDLLFCEMMVERITEFVEEQFEN</sequence>
<dbReference type="KEGG" id="mew:MSWAN_2031"/>
<dbReference type="eggNOG" id="arCOG01354">
    <property type="taxonomic scope" value="Archaea"/>
</dbReference>
<name>F6D1W8_METPW</name>
<keyword evidence="2" id="KW-1185">Reference proteome</keyword>
<organism evidence="1 2">
    <name type="scientific">Methanobacterium paludis (strain DSM 25820 / JCM 18151 / SWAN1)</name>
    <dbReference type="NCBI Taxonomy" id="868131"/>
    <lineage>
        <taxon>Archaea</taxon>
        <taxon>Methanobacteriati</taxon>
        <taxon>Methanobacteriota</taxon>
        <taxon>Methanomada group</taxon>
        <taxon>Methanobacteria</taxon>
        <taxon>Methanobacteriales</taxon>
        <taxon>Methanobacteriaceae</taxon>
        <taxon>Methanobacterium</taxon>
    </lineage>
</organism>
<evidence type="ECO:0000313" key="2">
    <source>
        <dbReference type="Proteomes" id="UP000009231"/>
    </source>
</evidence>
<gene>
    <name evidence="1" type="ordered locus">MSWAN_2031</name>
</gene>
<reference evidence="1 2" key="1">
    <citation type="journal article" date="2014" name="Int. J. Syst. Evol. Microbiol.">
        <title>Methanobacterium paludis sp. nov. and a novel strain of Methanobacterium lacus isolated from northern peatlands.</title>
        <authorList>
            <person name="Cadillo-Quiroz H."/>
            <person name="Brauer S.L."/>
            <person name="Goodson N."/>
            <person name="Yavitt J.B."/>
            <person name="Zinder S.H."/>
        </authorList>
    </citation>
    <scope>NUCLEOTIDE SEQUENCE [LARGE SCALE GENOMIC DNA]</scope>
    <source>
        <strain evidence="2">DSM 25820 / JCM 18151 / SWAN1</strain>
    </source>
</reference>
<dbReference type="STRING" id="868131.MSWAN_2031"/>
<dbReference type="HOGENOM" id="CLU_184946_0_0_2"/>
<accession>F6D1W8</accession>
<dbReference type="EMBL" id="CP002772">
    <property type="protein sequence ID" value="AEG19040.1"/>
    <property type="molecule type" value="Genomic_DNA"/>
</dbReference>
<dbReference type="GeneID" id="10669549"/>
<dbReference type="OrthoDB" id="81933at2157"/>
<evidence type="ECO:0008006" key="3">
    <source>
        <dbReference type="Google" id="ProtNLM"/>
    </source>
</evidence>
<dbReference type="RefSeq" id="WP_013826539.1">
    <property type="nucleotide sequence ID" value="NC_015574.1"/>
</dbReference>
<evidence type="ECO:0000313" key="1">
    <source>
        <dbReference type="EMBL" id="AEG19040.1"/>
    </source>
</evidence>
<dbReference type="Proteomes" id="UP000009231">
    <property type="component" value="Chromosome"/>
</dbReference>
<proteinExistence type="predicted"/>